<evidence type="ECO:0000256" key="2">
    <source>
        <dbReference type="ARBA" id="ARBA00006604"/>
    </source>
</evidence>
<keyword evidence="5 7" id="KW-0413">Isomerase</keyword>
<feature type="active site" evidence="7">
    <location>
        <position position="396"/>
    </location>
</feature>
<comment type="catalytic activity">
    <reaction evidence="6 7 8">
        <text>alpha-D-glucose 6-phosphate = beta-D-fructose 6-phosphate</text>
        <dbReference type="Rhea" id="RHEA:11816"/>
        <dbReference type="ChEBI" id="CHEBI:57634"/>
        <dbReference type="ChEBI" id="CHEBI:58225"/>
        <dbReference type="EC" id="5.3.1.9"/>
    </reaction>
</comment>
<dbReference type="HAMAP" id="MF_00473">
    <property type="entry name" value="G6P_isomerase"/>
    <property type="match status" value="1"/>
</dbReference>
<keyword evidence="7" id="KW-0963">Cytoplasm</keyword>
<dbReference type="NCBIfam" id="NF001211">
    <property type="entry name" value="PRK00179.1"/>
    <property type="match status" value="1"/>
</dbReference>
<dbReference type="CDD" id="cd05015">
    <property type="entry name" value="SIS_PGI_1"/>
    <property type="match status" value="1"/>
</dbReference>
<feature type="active site" evidence="7">
    <location>
        <position position="525"/>
    </location>
</feature>
<name>A0ABS1RWD7_RHOSU</name>
<comment type="similarity">
    <text evidence="2 7 8">Belongs to the GPI family.</text>
</comment>
<dbReference type="Pfam" id="PF00342">
    <property type="entry name" value="PGI"/>
    <property type="match status" value="1"/>
</dbReference>
<keyword evidence="3 7" id="KW-0312">Gluconeogenesis</keyword>
<evidence type="ECO:0000256" key="4">
    <source>
        <dbReference type="ARBA" id="ARBA00023152"/>
    </source>
</evidence>
<organism evidence="9 10">
    <name type="scientific">Rhodovulum sulfidophilum</name>
    <name type="common">Rhodobacter sulfidophilus</name>
    <dbReference type="NCBI Taxonomy" id="35806"/>
    <lineage>
        <taxon>Bacteria</taxon>
        <taxon>Pseudomonadati</taxon>
        <taxon>Pseudomonadota</taxon>
        <taxon>Alphaproteobacteria</taxon>
        <taxon>Rhodobacterales</taxon>
        <taxon>Paracoccaceae</taxon>
        <taxon>Rhodovulum</taxon>
    </lineage>
</organism>
<evidence type="ECO:0000256" key="8">
    <source>
        <dbReference type="RuleBase" id="RU000612"/>
    </source>
</evidence>
<dbReference type="InterPro" id="IPR018189">
    <property type="entry name" value="Phosphoglucose_isomerase_CS"/>
</dbReference>
<dbReference type="EMBL" id="JAESJJ010000026">
    <property type="protein sequence ID" value="MBL3610401.1"/>
    <property type="molecule type" value="Genomic_DNA"/>
</dbReference>
<evidence type="ECO:0000256" key="3">
    <source>
        <dbReference type="ARBA" id="ARBA00022432"/>
    </source>
</evidence>
<dbReference type="EC" id="5.3.1.9" evidence="7"/>
<dbReference type="CDD" id="cd05016">
    <property type="entry name" value="SIS_PGI_2"/>
    <property type="match status" value="1"/>
</dbReference>
<dbReference type="InterPro" id="IPR035476">
    <property type="entry name" value="SIS_PGI_1"/>
</dbReference>
<evidence type="ECO:0000256" key="7">
    <source>
        <dbReference type="HAMAP-Rule" id="MF_00473"/>
    </source>
</evidence>
<dbReference type="InterPro" id="IPR035482">
    <property type="entry name" value="SIS_PGI_2"/>
</dbReference>
<dbReference type="PROSITE" id="PS51463">
    <property type="entry name" value="P_GLUCOSE_ISOMERASE_3"/>
    <property type="match status" value="1"/>
</dbReference>
<keyword evidence="4 7" id="KW-0324">Glycolysis</keyword>
<dbReference type="Gene3D" id="3.40.50.10490">
    <property type="entry name" value="Glucose-6-phosphate isomerase like protein, domain 1"/>
    <property type="match status" value="2"/>
</dbReference>
<dbReference type="PROSITE" id="PS00765">
    <property type="entry name" value="P_GLUCOSE_ISOMERASE_1"/>
    <property type="match status" value="1"/>
</dbReference>
<comment type="pathway">
    <text evidence="7">Carbohydrate biosynthesis; gluconeogenesis.</text>
</comment>
<evidence type="ECO:0000256" key="1">
    <source>
        <dbReference type="ARBA" id="ARBA00004926"/>
    </source>
</evidence>
<dbReference type="InterPro" id="IPR023096">
    <property type="entry name" value="G6P_Isomerase_C"/>
</dbReference>
<dbReference type="Gene3D" id="1.10.1390.10">
    <property type="match status" value="1"/>
</dbReference>
<comment type="function">
    <text evidence="7">Catalyzes the reversible isomerization of glucose-6-phosphate to fructose-6-phosphate.</text>
</comment>
<accession>A0ABS1RWD7</accession>
<dbReference type="SUPFAM" id="SSF53697">
    <property type="entry name" value="SIS domain"/>
    <property type="match status" value="1"/>
</dbReference>
<comment type="subcellular location">
    <subcellularLocation>
        <location evidence="7">Cytoplasm</location>
    </subcellularLocation>
</comment>
<protein>
    <recommendedName>
        <fullName evidence="7">Glucose-6-phosphate isomerase</fullName>
        <shortName evidence="7">GPI</shortName>
        <ecNumber evidence="7">5.3.1.9</ecNumber>
    </recommendedName>
    <alternativeName>
        <fullName evidence="7">Phosphoglucose isomerase</fullName>
        <shortName evidence="7">PGI</shortName>
    </alternativeName>
    <alternativeName>
        <fullName evidence="7">Phosphohexose isomerase</fullName>
        <shortName evidence="7">PHI</shortName>
    </alternativeName>
</protein>
<gene>
    <name evidence="7 9" type="primary">pgi</name>
    <name evidence="9" type="ORF">JMM60_16685</name>
</gene>
<sequence length="559" mass="60075">MQRSIGRSNDVTLSTIWERLDAQAGRVATRPLTALFEDRGRAAAFSVRFAGQSAAAAATDAEEMLFDFSKTNIDEETLELLIELAIAAGVQARRDAMFAGRRINETEGRAVLHSALRNPEGKVALDGRDVMPGLRETLLRMRGFAREIRGGGICGQGGPIADVVNIGIGGSDLGPAMACLALAPYHDGPRCHFISNVDGADAADTLRGLDPETTLVIVASKTFTTIETMTNAETVRGWMAARVSEPGAQFVALSSALEKTADFGIAPERVFGFEDWVGGRYSVWGPIGLSLMIAIGPERFDEFLAGGAAMDAHFRSAPLRANLPVLLALVGIWHAQVQGHATRAVLPYDQRLARLPAYLQQLEMESNGKSVTMSGQAVSRPTGPVVWGEPGTNGQHAFYQLIHQGTQIVPCEFLVAARGHEPELARHHRLLLANVLAQSKALMEGRGIKAARAIAAKAGFQGDELERQARHRVFPGNRPSTTLIYPQLTPRMLGQIVALYEHRVFTEGVILGINSFDQWGVELGKELANSLEPLLAGGARHETLDGSTAQLLDFIAAAG</sequence>
<evidence type="ECO:0000256" key="6">
    <source>
        <dbReference type="ARBA" id="ARBA00029321"/>
    </source>
</evidence>
<evidence type="ECO:0000313" key="9">
    <source>
        <dbReference type="EMBL" id="MBL3610401.1"/>
    </source>
</evidence>
<dbReference type="InterPro" id="IPR046348">
    <property type="entry name" value="SIS_dom_sf"/>
</dbReference>
<dbReference type="GO" id="GO:0004347">
    <property type="term" value="F:glucose-6-phosphate isomerase activity"/>
    <property type="evidence" value="ECO:0007669"/>
    <property type="project" value="UniProtKB-EC"/>
</dbReference>
<dbReference type="PROSITE" id="PS00174">
    <property type="entry name" value="P_GLUCOSE_ISOMERASE_2"/>
    <property type="match status" value="1"/>
</dbReference>
<comment type="pathway">
    <text evidence="1 7 8">Carbohydrate degradation; glycolysis; D-glyceraldehyde 3-phosphate and glycerone phosphate from D-glucose: step 2/4.</text>
</comment>
<evidence type="ECO:0000256" key="5">
    <source>
        <dbReference type="ARBA" id="ARBA00023235"/>
    </source>
</evidence>
<evidence type="ECO:0000313" key="10">
    <source>
        <dbReference type="Proteomes" id="UP000604473"/>
    </source>
</evidence>
<comment type="caution">
    <text evidence="9">The sequence shown here is derived from an EMBL/GenBank/DDBJ whole genome shotgun (WGS) entry which is preliminary data.</text>
</comment>
<dbReference type="PANTHER" id="PTHR11469">
    <property type="entry name" value="GLUCOSE-6-PHOSPHATE ISOMERASE"/>
    <property type="match status" value="1"/>
</dbReference>
<proteinExistence type="inferred from homology"/>
<reference evidence="9 10" key="1">
    <citation type="submission" date="2021-01" db="EMBL/GenBank/DDBJ databases">
        <title>Draft genomes of Rhodovulum sulfidophilum.</title>
        <authorList>
            <person name="Guzman M.S."/>
        </authorList>
    </citation>
    <scope>NUCLEOTIDE SEQUENCE [LARGE SCALE GENOMIC DNA]</scope>
    <source>
        <strain evidence="9 10">AB35</strain>
    </source>
</reference>
<dbReference type="PANTHER" id="PTHR11469:SF1">
    <property type="entry name" value="GLUCOSE-6-PHOSPHATE ISOMERASE"/>
    <property type="match status" value="1"/>
</dbReference>
<dbReference type="PRINTS" id="PR00662">
    <property type="entry name" value="G6PISOMERASE"/>
</dbReference>
<feature type="active site" description="Proton donor" evidence="7">
    <location>
        <position position="365"/>
    </location>
</feature>
<keyword evidence="10" id="KW-1185">Reference proteome</keyword>
<dbReference type="InterPro" id="IPR001672">
    <property type="entry name" value="G6P_Isomerase"/>
</dbReference>
<dbReference type="Proteomes" id="UP000604473">
    <property type="component" value="Unassembled WGS sequence"/>
</dbReference>